<keyword evidence="5" id="KW-0408">Iron</keyword>
<evidence type="ECO:0000256" key="6">
    <source>
        <dbReference type="ARBA" id="ARBA00023033"/>
    </source>
</evidence>
<reference evidence="8" key="1">
    <citation type="journal article" date="2014" name="Int. J. Syst. Evol. Microbiol.">
        <title>Complete genome sequence of Corynebacterium casei LMG S-19264T (=DSM 44701T), isolated from a smear-ripened cheese.</title>
        <authorList>
            <consortium name="US DOE Joint Genome Institute (JGI-PGF)"/>
            <person name="Walter F."/>
            <person name="Albersmeier A."/>
            <person name="Kalinowski J."/>
            <person name="Ruckert C."/>
        </authorList>
    </citation>
    <scope>NUCLEOTIDE SEQUENCE</scope>
    <source>
        <strain evidence="8">CGMCC 4.3508</strain>
    </source>
</reference>
<comment type="similarity">
    <text evidence="1">Belongs to the cytochrome P450 family.</text>
</comment>
<evidence type="ECO:0000256" key="2">
    <source>
        <dbReference type="ARBA" id="ARBA00022617"/>
    </source>
</evidence>
<dbReference type="PANTHER" id="PTHR46696">
    <property type="entry name" value="P450, PUTATIVE (EUROFUNG)-RELATED"/>
    <property type="match status" value="1"/>
</dbReference>
<feature type="region of interest" description="Disordered" evidence="7">
    <location>
        <begin position="1"/>
        <end position="24"/>
    </location>
</feature>
<evidence type="ECO:0000256" key="4">
    <source>
        <dbReference type="ARBA" id="ARBA00023002"/>
    </source>
</evidence>
<dbReference type="InterPro" id="IPR036396">
    <property type="entry name" value="Cyt_P450_sf"/>
</dbReference>
<keyword evidence="9" id="KW-1185">Reference proteome</keyword>
<comment type="caution">
    <text evidence="8">The sequence shown here is derived from an EMBL/GenBank/DDBJ whole genome shotgun (WGS) entry which is preliminary data.</text>
</comment>
<dbReference type="GO" id="GO:0005506">
    <property type="term" value="F:iron ion binding"/>
    <property type="evidence" value="ECO:0007669"/>
    <property type="project" value="InterPro"/>
</dbReference>
<evidence type="ECO:0000256" key="7">
    <source>
        <dbReference type="SAM" id="MobiDB-lite"/>
    </source>
</evidence>
<dbReference type="SUPFAM" id="SSF48264">
    <property type="entry name" value="Cytochrome P450"/>
    <property type="match status" value="1"/>
</dbReference>
<dbReference type="GO" id="GO:0016705">
    <property type="term" value="F:oxidoreductase activity, acting on paired donors, with incorporation or reduction of molecular oxygen"/>
    <property type="evidence" value="ECO:0007669"/>
    <property type="project" value="InterPro"/>
</dbReference>
<keyword evidence="4" id="KW-0560">Oxidoreductase</keyword>
<keyword evidence="6" id="KW-0503">Monooxygenase</keyword>
<dbReference type="AlphaFoldDB" id="A0A917VN52"/>
<accession>A0A917VN52</accession>
<evidence type="ECO:0000256" key="3">
    <source>
        <dbReference type="ARBA" id="ARBA00022723"/>
    </source>
</evidence>
<evidence type="ECO:0000313" key="9">
    <source>
        <dbReference type="Proteomes" id="UP000638263"/>
    </source>
</evidence>
<dbReference type="GO" id="GO:0004497">
    <property type="term" value="F:monooxygenase activity"/>
    <property type="evidence" value="ECO:0007669"/>
    <property type="project" value="UniProtKB-KW"/>
</dbReference>
<dbReference type="Proteomes" id="UP000638263">
    <property type="component" value="Unassembled WGS sequence"/>
</dbReference>
<evidence type="ECO:0000256" key="5">
    <source>
        <dbReference type="ARBA" id="ARBA00023004"/>
    </source>
</evidence>
<evidence type="ECO:0000313" key="8">
    <source>
        <dbReference type="EMBL" id="GGK97903.1"/>
    </source>
</evidence>
<dbReference type="Gene3D" id="1.10.630.10">
    <property type="entry name" value="Cytochrome P450"/>
    <property type="match status" value="1"/>
</dbReference>
<organism evidence="8 9">
    <name type="scientific">Nocardia jinanensis</name>
    <dbReference type="NCBI Taxonomy" id="382504"/>
    <lineage>
        <taxon>Bacteria</taxon>
        <taxon>Bacillati</taxon>
        <taxon>Actinomycetota</taxon>
        <taxon>Actinomycetes</taxon>
        <taxon>Mycobacteriales</taxon>
        <taxon>Nocardiaceae</taxon>
        <taxon>Nocardia</taxon>
    </lineage>
</organism>
<dbReference type="PRINTS" id="PR00359">
    <property type="entry name" value="BP450"/>
</dbReference>
<dbReference type="EMBL" id="BMMH01000002">
    <property type="protein sequence ID" value="GGK97903.1"/>
    <property type="molecule type" value="Genomic_DNA"/>
</dbReference>
<proteinExistence type="inferred from homology"/>
<name>A0A917VN52_9NOCA</name>
<dbReference type="InterPro" id="IPR002397">
    <property type="entry name" value="Cyt_P450_B"/>
</dbReference>
<evidence type="ECO:0000256" key="1">
    <source>
        <dbReference type="ARBA" id="ARBA00010617"/>
    </source>
</evidence>
<keyword evidence="3" id="KW-0479">Metal-binding</keyword>
<dbReference type="GO" id="GO:0020037">
    <property type="term" value="F:heme binding"/>
    <property type="evidence" value="ECO:0007669"/>
    <property type="project" value="InterPro"/>
</dbReference>
<reference evidence="8" key="2">
    <citation type="submission" date="2020-09" db="EMBL/GenBank/DDBJ databases">
        <authorList>
            <person name="Sun Q."/>
            <person name="Zhou Y."/>
        </authorList>
    </citation>
    <scope>NUCLEOTIDE SEQUENCE</scope>
    <source>
        <strain evidence="8">CGMCC 4.3508</strain>
    </source>
</reference>
<dbReference type="PANTHER" id="PTHR46696:SF1">
    <property type="entry name" value="CYTOCHROME P450 YJIB-RELATED"/>
    <property type="match status" value="1"/>
</dbReference>
<protein>
    <submittedName>
        <fullName evidence="8">Cytochrome P450</fullName>
    </submittedName>
</protein>
<keyword evidence="2" id="KW-0349">Heme</keyword>
<gene>
    <name evidence="8" type="ORF">GCM10011588_10530</name>
</gene>
<sequence length="413" mass="44784">MQFQQAPPDAAIHPASTAEGPREPLWSEQFAADPQGAYTRMRQRYGTLAPVEIAPGIPATLVLGYHTAVKILNEPDRFPADPRVWQASAPADSPIMPMLEWRPNAVRSSGVAHARYRSATVSALDGVDLHALRVIVAETARPIINSFCEDGRADVIGQYALPLMFGVLNGMLGCSPDIGARVTQGMVMIFDSTDADAEMANAMIGEAMIELIAMKRTQPGDDITTRLLQHEEAGLTDEELIHALITFYGAGIEPPRNLIGNALLMMLTDPRYEIGQSGFPPSARAALDEILVKDPPFANYCMSYPRQPVLIDDVWLPPNQPVLISISACNNDPAVNNGDYLNNRWNLAWGAGPHSCPAQSPTMLIAADAIDQLLDALPELQLALPAEQLGWRPGPFHRALASLPVVFPPTPKL</sequence>